<reference evidence="1" key="1">
    <citation type="submission" date="2020-11" db="EMBL/GenBank/DDBJ databases">
        <authorList>
            <person name="Whitehead M."/>
        </authorList>
    </citation>
    <scope>NUCLEOTIDE SEQUENCE</scope>
    <source>
        <strain evidence="1">EGII</strain>
    </source>
</reference>
<evidence type="ECO:0000313" key="2">
    <source>
        <dbReference type="Proteomes" id="UP000606786"/>
    </source>
</evidence>
<name>A0A811V9I7_CERCA</name>
<proteinExistence type="predicted"/>
<dbReference type="Proteomes" id="UP000606786">
    <property type="component" value="Unassembled WGS sequence"/>
</dbReference>
<protein>
    <submittedName>
        <fullName evidence="1">(Mediterranean fruit fly) hypothetical protein</fullName>
    </submittedName>
</protein>
<sequence length="62" mass="7272">MSNRYENTYISMLAVRETEGIPNERKLRNDIDESVEGERTTIFVRIDLLHLENMILDLSETS</sequence>
<keyword evidence="2" id="KW-1185">Reference proteome</keyword>
<organism evidence="1 2">
    <name type="scientific">Ceratitis capitata</name>
    <name type="common">Mediterranean fruit fly</name>
    <name type="synonym">Tephritis capitata</name>
    <dbReference type="NCBI Taxonomy" id="7213"/>
    <lineage>
        <taxon>Eukaryota</taxon>
        <taxon>Metazoa</taxon>
        <taxon>Ecdysozoa</taxon>
        <taxon>Arthropoda</taxon>
        <taxon>Hexapoda</taxon>
        <taxon>Insecta</taxon>
        <taxon>Pterygota</taxon>
        <taxon>Neoptera</taxon>
        <taxon>Endopterygota</taxon>
        <taxon>Diptera</taxon>
        <taxon>Brachycera</taxon>
        <taxon>Muscomorpha</taxon>
        <taxon>Tephritoidea</taxon>
        <taxon>Tephritidae</taxon>
        <taxon>Ceratitis</taxon>
        <taxon>Ceratitis</taxon>
    </lineage>
</organism>
<comment type="caution">
    <text evidence="1">The sequence shown here is derived from an EMBL/GenBank/DDBJ whole genome shotgun (WGS) entry which is preliminary data.</text>
</comment>
<evidence type="ECO:0000313" key="1">
    <source>
        <dbReference type="EMBL" id="CAD7012000.1"/>
    </source>
</evidence>
<accession>A0A811V9I7</accession>
<gene>
    <name evidence="1" type="ORF">CCAP1982_LOCUS20111</name>
</gene>
<dbReference type="EMBL" id="CAJHJT010000056">
    <property type="protein sequence ID" value="CAD7012000.1"/>
    <property type="molecule type" value="Genomic_DNA"/>
</dbReference>
<dbReference type="AlphaFoldDB" id="A0A811V9I7"/>